<organism evidence="2 3">
    <name type="scientific">Methanoculleus taiwanensis</name>
    <dbReference type="NCBI Taxonomy" id="1550565"/>
    <lineage>
        <taxon>Archaea</taxon>
        <taxon>Methanobacteriati</taxon>
        <taxon>Methanobacteriota</taxon>
        <taxon>Stenosarchaea group</taxon>
        <taxon>Methanomicrobia</taxon>
        <taxon>Methanomicrobiales</taxon>
        <taxon>Methanomicrobiaceae</taxon>
        <taxon>Methanoculleus</taxon>
    </lineage>
</organism>
<dbReference type="Proteomes" id="UP000290932">
    <property type="component" value="Unassembled WGS sequence"/>
</dbReference>
<dbReference type="GO" id="GO:0016747">
    <property type="term" value="F:acyltransferase activity, transferring groups other than amino-acyl groups"/>
    <property type="evidence" value="ECO:0007669"/>
    <property type="project" value="InterPro"/>
</dbReference>
<dbReference type="EMBL" id="LHQS01000002">
    <property type="protein sequence ID" value="RXE56386.1"/>
    <property type="molecule type" value="Genomic_DNA"/>
</dbReference>
<reference evidence="2 3" key="1">
    <citation type="journal article" date="2015" name="Int. J. Syst. Evol. Microbiol.">
        <title>Methanoculleus taiwanensis sp. nov., a methanogen isolated from deep marine sediment at the deformation front area near Taiwan.</title>
        <authorList>
            <person name="Weng C.Y."/>
            <person name="Chen S.C."/>
            <person name="Lai M.C."/>
            <person name="Wu S.Y."/>
            <person name="Lin S."/>
            <person name="Yang T.F."/>
            <person name="Chen P.C."/>
        </authorList>
    </citation>
    <scope>NUCLEOTIDE SEQUENCE [LARGE SCALE GENOMIC DNA]</scope>
    <source>
        <strain evidence="2 3">CYW4</strain>
    </source>
</reference>
<accession>A0A498H320</accession>
<dbReference type="InterPro" id="IPR016181">
    <property type="entry name" value="Acyl_CoA_acyltransferase"/>
</dbReference>
<sequence length="155" mass="17710">MPPIEYHTIGITDIELIRPLWVRLNDHHHTHARAFRSRYERMTFADRKAHFVRLIAAGALQVDLAFDPAAGRYVGYCVSSLSPEMTGEIESIYVEETYRSAGIGTTLVNRALAWLDANGSVRNRVSVADGNEESFSFYWKFGFCPRQTVLEQKRE</sequence>
<proteinExistence type="predicted"/>
<comment type="caution">
    <text evidence="2">The sequence shown here is derived from an EMBL/GenBank/DDBJ whole genome shotgun (WGS) entry which is preliminary data.</text>
</comment>
<dbReference type="CDD" id="cd04301">
    <property type="entry name" value="NAT_SF"/>
    <property type="match status" value="1"/>
</dbReference>
<dbReference type="Pfam" id="PF00583">
    <property type="entry name" value="Acetyltransf_1"/>
    <property type="match status" value="1"/>
</dbReference>
<gene>
    <name evidence="2" type="ORF">ABH15_09860</name>
</gene>
<dbReference type="SUPFAM" id="SSF55729">
    <property type="entry name" value="Acyl-CoA N-acyltransferases (Nat)"/>
    <property type="match status" value="1"/>
</dbReference>
<protein>
    <recommendedName>
        <fullName evidence="1">N-acetyltransferase domain-containing protein</fullName>
    </recommendedName>
</protein>
<dbReference type="RefSeq" id="WP_128694172.1">
    <property type="nucleotide sequence ID" value="NZ_LHQS01000002.1"/>
</dbReference>
<keyword evidence="3" id="KW-1185">Reference proteome</keyword>
<feature type="domain" description="N-acetyltransferase" evidence="1">
    <location>
        <begin position="15"/>
        <end position="155"/>
    </location>
</feature>
<name>A0A498H320_9EURY</name>
<dbReference type="PROSITE" id="PS51186">
    <property type="entry name" value="GNAT"/>
    <property type="match status" value="1"/>
</dbReference>
<dbReference type="AlphaFoldDB" id="A0A498H320"/>
<dbReference type="InterPro" id="IPR000182">
    <property type="entry name" value="GNAT_dom"/>
</dbReference>
<evidence type="ECO:0000313" key="3">
    <source>
        <dbReference type="Proteomes" id="UP000290932"/>
    </source>
</evidence>
<dbReference type="Gene3D" id="3.40.630.30">
    <property type="match status" value="1"/>
</dbReference>
<dbReference type="OrthoDB" id="43754at2157"/>
<evidence type="ECO:0000259" key="1">
    <source>
        <dbReference type="PROSITE" id="PS51186"/>
    </source>
</evidence>
<evidence type="ECO:0000313" key="2">
    <source>
        <dbReference type="EMBL" id="RXE56386.1"/>
    </source>
</evidence>